<keyword evidence="1" id="KW-1133">Transmembrane helix</keyword>
<evidence type="ECO:0000313" key="3">
    <source>
        <dbReference type="Proteomes" id="UP000323917"/>
    </source>
</evidence>
<dbReference type="AlphaFoldDB" id="A0A5B9Q6W8"/>
<evidence type="ECO:0000256" key="1">
    <source>
        <dbReference type="SAM" id="Phobius"/>
    </source>
</evidence>
<dbReference type="Proteomes" id="UP000323917">
    <property type="component" value="Chromosome"/>
</dbReference>
<accession>A0A5B9Q6W8</accession>
<keyword evidence="3" id="KW-1185">Reference proteome</keyword>
<organism evidence="2 3">
    <name type="scientific">Bythopirellula goksoeyrii</name>
    <dbReference type="NCBI Taxonomy" id="1400387"/>
    <lineage>
        <taxon>Bacteria</taxon>
        <taxon>Pseudomonadati</taxon>
        <taxon>Planctomycetota</taxon>
        <taxon>Planctomycetia</taxon>
        <taxon>Pirellulales</taxon>
        <taxon>Lacipirellulaceae</taxon>
        <taxon>Bythopirellula</taxon>
    </lineage>
</organism>
<protein>
    <recommendedName>
        <fullName evidence="4">Transmembrane protein</fullName>
    </recommendedName>
</protein>
<feature type="transmembrane region" description="Helical" evidence="1">
    <location>
        <begin position="12"/>
        <end position="35"/>
    </location>
</feature>
<reference evidence="2 3" key="1">
    <citation type="submission" date="2019-08" db="EMBL/GenBank/DDBJ databases">
        <title>Deep-cultivation of Planctomycetes and their phenomic and genomic characterization uncovers novel biology.</title>
        <authorList>
            <person name="Wiegand S."/>
            <person name="Jogler M."/>
            <person name="Boedeker C."/>
            <person name="Pinto D."/>
            <person name="Vollmers J."/>
            <person name="Rivas-Marin E."/>
            <person name="Kohn T."/>
            <person name="Peeters S.H."/>
            <person name="Heuer A."/>
            <person name="Rast P."/>
            <person name="Oberbeckmann S."/>
            <person name="Bunk B."/>
            <person name="Jeske O."/>
            <person name="Meyerdierks A."/>
            <person name="Storesund J.E."/>
            <person name="Kallscheuer N."/>
            <person name="Luecker S."/>
            <person name="Lage O.M."/>
            <person name="Pohl T."/>
            <person name="Merkel B.J."/>
            <person name="Hornburger P."/>
            <person name="Mueller R.-W."/>
            <person name="Bruemmer F."/>
            <person name="Labrenz M."/>
            <person name="Spormann A.M."/>
            <person name="Op den Camp H."/>
            <person name="Overmann J."/>
            <person name="Amann R."/>
            <person name="Jetten M.S.M."/>
            <person name="Mascher T."/>
            <person name="Medema M.H."/>
            <person name="Devos D.P."/>
            <person name="Kaster A.-K."/>
            <person name="Ovreas L."/>
            <person name="Rohde M."/>
            <person name="Galperin M.Y."/>
            <person name="Jogler C."/>
        </authorList>
    </citation>
    <scope>NUCLEOTIDE SEQUENCE [LARGE SCALE GENOMIC DNA]</scope>
    <source>
        <strain evidence="2 3">Pr1d</strain>
    </source>
</reference>
<gene>
    <name evidence="2" type="ORF">Pr1d_07230</name>
</gene>
<feature type="transmembrane region" description="Helical" evidence="1">
    <location>
        <begin position="47"/>
        <end position="71"/>
    </location>
</feature>
<keyword evidence="1" id="KW-0812">Transmembrane</keyword>
<keyword evidence="1" id="KW-0472">Membrane</keyword>
<evidence type="ECO:0000313" key="2">
    <source>
        <dbReference type="EMBL" id="QEG33459.1"/>
    </source>
</evidence>
<sequence length="72" mass="7957">MIESSILSMTPLLAVVNLWYAVPLIVSVSLVCAATRHEEISPILNHAIRFGLWVIVFMVGVMALLTFMGWLA</sequence>
<dbReference type="EMBL" id="CP042913">
    <property type="protein sequence ID" value="QEG33459.1"/>
    <property type="molecule type" value="Genomic_DNA"/>
</dbReference>
<evidence type="ECO:0008006" key="4">
    <source>
        <dbReference type="Google" id="ProtNLM"/>
    </source>
</evidence>
<proteinExistence type="predicted"/>
<name>A0A5B9Q6W8_9BACT</name>
<dbReference type="KEGG" id="bgok:Pr1d_07230"/>
<dbReference type="RefSeq" id="WP_238476627.1">
    <property type="nucleotide sequence ID" value="NZ_CP042913.1"/>
</dbReference>